<gene>
    <name evidence="1" type="ORF">DPEC_G00215730</name>
</gene>
<keyword evidence="2" id="KW-1185">Reference proteome</keyword>
<evidence type="ECO:0000313" key="2">
    <source>
        <dbReference type="Proteomes" id="UP001157502"/>
    </source>
</evidence>
<proteinExistence type="predicted"/>
<protein>
    <submittedName>
        <fullName evidence="1">Uncharacterized protein</fullName>
    </submittedName>
</protein>
<dbReference type="EMBL" id="CM055745">
    <property type="protein sequence ID" value="KAJ7997786.1"/>
    <property type="molecule type" value="Genomic_DNA"/>
</dbReference>
<sequence>MFTPRLVTLSMLFLVLSAITLSEGLRMASGPKKCCFDFVERPIQQRRLVSYSMTSQQCANQAVLFKTLRGQVCARPTDKWVMETIKFLDGKTSGKQTPM</sequence>
<evidence type="ECO:0000313" key="1">
    <source>
        <dbReference type="EMBL" id="KAJ7997786.1"/>
    </source>
</evidence>
<organism evidence="1 2">
    <name type="scientific">Dallia pectoralis</name>
    <name type="common">Alaska blackfish</name>
    <dbReference type="NCBI Taxonomy" id="75939"/>
    <lineage>
        <taxon>Eukaryota</taxon>
        <taxon>Metazoa</taxon>
        <taxon>Chordata</taxon>
        <taxon>Craniata</taxon>
        <taxon>Vertebrata</taxon>
        <taxon>Euteleostomi</taxon>
        <taxon>Actinopterygii</taxon>
        <taxon>Neopterygii</taxon>
        <taxon>Teleostei</taxon>
        <taxon>Protacanthopterygii</taxon>
        <taxon>Esociformes</taxon>
        <taxon>Umbridae</taxon>
        <taxon>Dallia</taxon>
    </lineage>
</organism>
<name>A0ACC2G2L4_DALPE</name>
<accession>A0ACC2G2L4</accession>
<comment type="caution">
    <text evidence="1">The sequence shown here is derived from an EMBL/GenBank/DDBJ whole genome shotgun (WGS) entry which is preliminary data.</text>
</comment>
<reference evidence="1" key="1">
    <citation type="submission" date="2021-05" db="EMBL/GenBank/DDBJ databases">
        <authorList>
            <person name="Pan Q."/>
            <person name="Jouanno E."/>
            <person name="Zahm M."/>
            <person name="Klopp C."/>
            <person name="Cabau C."/>
            <person name="Louis A."/>
            <person name="Berthelot C."/>
            <person name="Parey E."/>
            <person name="Roest Crollius H."/>
            <person name="Montfort J."/>
            <person name="Robinson-Rechavi M."/>
            <person name="Bouchez O."/>
            <person name="Lampietro C."/>
            <person name="Lopez Roques C."/>
            <person name="Donnadieu C."/>
            <person name="Postlethwait J."/>
            <person name="Bobe J."/>
            <person name="Dillon D."/>
            <person name="Chandos A."/>
            <person name="von Hippel F."/>
            <person name="Guiguen Y."/>
        </authorList>
    </citation>
    <scope>NUCLEOTIDE SEQUENCE</scope>
    <source>
        <strain evidence="1">YG-Jan2019</strain>
    </source>
</reference>
<dbReference type="Proteomes" id="UP001157502">
    <property type="component" value="Chromosome 18"/>
</dbReference>